<dbReference type="SUPFAM" id="SSF63411">
    <property type="entry name" value="LuxS/MPP-like metallohydrolase"/>
    <property type="match status" value="1"/>
</dbReference>
<dbReference type="AlphaFoldDB" id="A0A6I9QU52"/>
<dbReference type="InParanoid" id="A0A6I9QU52"/>
<reference evidence="2" key="1">
    <citation type="submission" date="2025-08" db="UniProtKB">
        <authorList>
            <consortium name="RefSeq"/>
        </authorList>
    </citation>
    <scope>IDENTIFICATION</scope>
</reference>
<protein>
    <submittedName>
        <fullName evidence="2">Mitochondrial-processing peptidase subunit alpha isoform X1</fullName>
    </submittedName>
</protein>
<evidence type="ECO:0000313" key="2">
    <source>
        <dbReference type="RefSeq" id="XP_010915358.1"/>
    </source>
</evidence>
<dbReference type="OrthoDB" id="1740363at2759"/>
<dbReference type="GeneID" id="105040505"/>
<name>A0A6I9QU52_ELAGV</name>
<proteinExistence type="predicted"/>
<accession>A0A6I9QU52</accession>
<dbReference type="GO" id="GO:0046872">
    <property type="term" value="F:metal ion binding"/>
    <property type="evidence" value="ECO:0007669"/>
    <property type="project" value="InterPro"/>
</dbReference>
<dbReference type="Proteomes" id="UP000504607">
    <property type="component" value="Chromosome 3"/>
</dbReference>
<dbReference type="Gene3D" id="3.30.830.10">
    <property type="entry name" value="Metalloenzyme, LuxS/M16 peptidase-like"/>
    <property type="match status" value="1"/>
</dbReference>
<gene>
    <name evidence="2" type="primary">LOC105040505</name>
</gene>
<dbReference type="InterPro" id="IPR011249">
    <property type="entry name" value="Metalloenz_LuxS/M16"/>
</dbReference>
<sequence>MLMGGIGSFSTGGLGKGMHSHLYLRVLNEFPQIQLSSSFSNIYNHTGLFGIYATGSDFVSKAVDLAGRELLAVATPGERLLFLCFLLDYFSIGFRFCEFFDSFLFFTVDQVQLDHDKESTKSAVLMNLESWVVASKDIGWQILTHGERYTMAPHHAVYLRC</sequence>
<keyword evidence="1" id="KW-1185">Reference proteome</keyword>
<evidence type="ECO:0000313" key="1">
    <source>
        <dbReference type="Proteomes" id="UP000504607"/>
    </source>
</evidence>
<dbReference type="GO" id="GO:0005739">
    <property type="term" value="C:mitochondrion"/>
    <property type="evidence" value="ECO:0007669"/>
    <property type="project" value="TreeGrafter"/>
</dbReference>
<dbReference type="PANTHER" id="PTHR11851:SF190">
    <property type="entry name" value="MITOCHONDRIAL-PROCESSING PEPTIDASE SUBUNIT ALPHA"/>
    <property type="match status" value="1"/>
</dbReference>
<dbReference type="PANTHER" id="PTHR11851">
    <property type="entry name" value="METALLOPROTEASE"/>
    <property type="match status" value="1"/>
</dbReference>
<organism evidence="1 2">
    <name type="scientific">Elaeis guineensis var. tenera</name>
    <name type="common">Oil palm</name>
    <dbReference type="NCBI Taxonomy" id="51953"/>
    <lineage>
        <taxon>Eukaryota</taxon>
        <taxon>Viridiplantae</taxon>
        <taxon>Streptophyta</taxon>
        <taxon>Embryophyta</taxon>
        <taxon>Tracheophyta</taxon>
        <taxon>Spermatophyta</taxon>
        <taxon>Magnoliopsida</taxon>
        <taxon>Liliopsida</taxon>
        <taxon>Arecaceae</taxon>
        <taxon>Arecoideae</taxon>
        <taxon>Cocoseae</taxon>
        <taxon>Elaeidinae</taxon>
        <taxon>Elaeis</taxon>
    </lineage>
</organism>
<dbReference type="RefSeq" id="XP_073110780.1">
    <property type="nucleotide sequence ID" value="XM_073254679.1"/>
</dbReference>
<dbReference type="InterPro" id="IPR050361">
    <property type="entry name" value="MPP/UQCRC_Complex"/>
</dbReference>
<dbReference type="RefSeq" id="XP_010915358.1">
    <property type="nucleotide sequence ID" value="XM_010917056.3"/>
</dbReference>